<dbReference type="Pfam" id="PF13116">
    <property type="entry name" value="YhdP"/>
    <property type="match status" value="1"/>
</dbReference>
<dbReference type="RefSeq" id="WP_221047694.1">
    <property type="nucleotide sequence ID" value="NZ_AP019782.1"/>
</dbReference>
<dbReference type="EMBL" id="AP019782">
    <property type="protein sequence ID" value="BBL72674.1"/>
    <property type="molecule type" value="Genomic_DNA"/>
</dbReference>
<dbReference type="NCBIfam" id="TIGR02099">
    <property type="entry name" value="YhdP family protein"/>
    <property type="match status" value="1"/>
</dbReference>
<dbReference type="InterPro" id="IPR025263">
    <property type="entry name" value="YhdP_central"/>
</dbReference>
<keyword evidence="3" id="KW-1185">Reference proteome</keyword>
<dbReference type="PANTHER" id="PTHR38690:SF1">
    <property type="entry name" value="PROTEASE"/>
    <property type="match status" value="1"/>
</dbReference>
<dbReference type="KEGG" id="moz:MoryE10_32800"/>
<evidence type="ECO:0000313" key="2">
    <source>
        <dbReference type="EMBL" id="BBL72674.1"/>
    </source>
</evidence>
<accession>A0A8D5ALB5</accession>
<organism evidence="2 3">
    <name type="scientific">Methylogaea oryzae</name>
    <dbReference type="NCBI Taxonomy" id="1295382"/>
    <lineage>
        <taxon>Bacteria</taxon>
        <taxon>Pseudomonadati</taxon>
        <taxon>Pseudomonadota</taxon>
        <taxon>Gammaproteobacteria</taxon>
        <taxon>Methylococcales</taxon>
        <taxon>Methylococcaceae</taxon>
        <taxon>Methylogaea</taxon>
    </lineage>
</organism>
<feature type="domain" description="YhdP central" evidence="1">
    <location>
        <begin position="6"/>
        <end position="1250"/>
    </location>
</feature>
<proteinExistence type="predicted"/>
<protein>
    <submittedName>
        <fullName evidence="2">TIGR02099 family protein</fullName>
    </submittedName>
</protein>
<dbReference type="InterPro" id="IPR011836">
    <property type="entry name" value="YhdP"/>
</dbReference>
<evidence type="ECO:0000259" key="1">
    <source>
        <dbReference type="Pfam" id="PF13116"/>
    </source>
</evidence>
<dbReference type="Proteomes" id="UP000824988">
    <property type="component" value="Chromosome"/>
</dbReference>
<evidence type="ECO:0000313" key="3">
    <source>
        <dbReference type="Proteomes" id="UP000824988"/>
    </source>
</evidence>
<dbReference type="PANTHER" id="PTHR38690">
    <property type="entry name" value="PROTEASE-RELATED"/>
    <property type="match status" value="1"/>
</dbReference>
<name>A0A8D5ALB5_9GAMM</name>
<gene>
    <name evidence="2" type="ORF">MoryE10_32800</name>
</gene>
<sequence length="1283" mass="137315">MKIALHLARTTRFLLTSGLLLTALGLTTARFWLLPQVDAYRQSLQASLSQSLGQALRIGGLSAHMRGFSPELVLSDVAVVDPASGAIDVWLGQLHVGLDLPGSLSSGELRTGWIALHGSDLALRRRADGEVVLDGVQSTEGLPPWLVGYGRFELQASRLRWRDEVAGTDMEFAGAHLLIINDGSHHRLAADVSQPGAGRLRWAAELDGDLEHAAQLAGRVYLQGQGVKPEAWDLPSPGGFALRAGAADFRLWADWRDGGLQGMAGWLSLAQPVLSHGADATGLAGLEGWFRWRSVGGGWTLEATQLRPNLAGAPWPDSRISVAYESGRWRAAADYARLDDVAALAHGLAPMLRLDGLATLDSLGLRGELRDVALAYDAADDDDGQARYGLCASLKGFGMNAHGTLPGITGLSGRLCGNDREARAEVAAGPGAVDLTQWFRAPLEYTRAEGGLLWRRDDGGWALSGDGWRLETPSGALTSRFRLAMKKDEATPVLDWQARLERGDMNGIFHYLPVHIMPPATVEWLDAAFMGGRILGGEARFQGPLAAFPFLGGEGLFRVDVDVADAQLRFAEGWLPLTGLSAQVSIDGDSLEVRNGQGMLGETAASNVSVRIDHMAPDGLLSLSGRMQGGLPQVLDYFAHTPRAALIERLKEHTEMDGQATVDLLLGYAFSGDSDAVEVKGEARVADGRLKVAAANLQLDALRGAVRFNGSRVQSEDLHGTLLGAPAALTLSGDGAELRIGVGGQSTVQKLRAWQPAEAWGQLSGKLDYKVELALPQDLKGSGRGLSLTFDGDLAEAAVDLPPPFGKAVGEPGSVRLEAVWDDKNGIGFFGDYQGMVKLKARLLKAADGRWDAPAGELVLGDAPLGEPPADGWRLSGRLGVVPLDAWWGRMGGNAGALAYGGKIRQVDLAIGSPSWEGRDWGAFSLNLRRVADGWDGSLESAVATGALSLPASWPSGRPVSLDLERLALPKMPKETLERARQAQIDPAQLPALTVRSRHVLWQGHDLGQLDCEAEHRPEGLRLKQCAVVSDLQSTSLAGEWWRSDTKDFSRLDGKMKIKDLGRLLEQLGFGDQVVETPAKLKFALQWQDAPQRVAASKLNGDLSVNLGGGALRHVDPGVGRALGLFNIETLKRRLLLDFSDVFAEGLAFDEVRGRFKITDGNAETHNLFIGGPSARVFISGKTDLAGRILDQLVTVVPRTSLAWPILGTLAGGPAVGAAVLLAQQLVGDRLEGITASQYSVKGAWDDPAVVLLSRNTPLEVLQRAWQGMKDISELAEPEEKNE</sequence>
<reference evidence="2" key="1">
    <citation type="submission" date="2019-06" db="EMBL/GenBank/DDBJ databases">
        <title>Complete genome sequence of Methylogaea oryzae strain JCM16910.</title>
        <authorList>
            <person name="Asakawa S."/>
        </authorList>
    </citation>
    <scope>NUCLEOTIDE SEQUENCE</scope>
    <source>
        <strain evidence="2">E10</strain>
    </source>
</reference>